<feature type="compositionally biased region" description="Low complexity" evidence="2">
    <location>
        <begin position="105"/>
        <end position="126"/>
    </location>
</feature>
<feature type="compositionally biased region" description="Low complexity" evidence="2">
    <location>
        <begin position="59"/>
        <end position="76"/>
    </location>
</feature>
<dbReference type="PANTHER" id="PTHR31781:SF1">
    <property type="entry name" value="PROTEIN UNC-80 HOMOLOG"/>
    <property type="match status" value="1"/>
</dbReference>
<keyword evidence="5" id="KW-1185">Reference proteome</keyword>
<evidence type="ECO:0000256" key="2">
    <source>
        <dbReference type="SAM" id="MobiDB-lite"/>
    </source>
</evidence>
<dbReference type="SUPFAM" id="SSF48371">
    <property type="entry name" value="ARM repeat"/>
    <property type="match status" value="1"/>
</dbReference>
<organism evidence="4 5">
    <name type="scientific">Leucocoprinus leucothites</name>
    <dbReference type="NCBI Taxonomy" id="201217"/>
    <lineage>
        <taxon>Eukaryota</taxon>
        <taxon>Fungi</taxon>
        <taxon>Dikarya</taxon>
        <taxon>Basidiomycota</taxon>
        <taxon>Agaricomycotina</taxon>
        <taxon>Agaricomycetes</taxon>
        <taxon>Agaricomycetidae</taxon>
        <taxon>Agaricales</taxon>
        <taxon>Agaricineae</taxon>
        <taxon>Agaricaceae</taxon>
        <taxon>Leucocoprinus</taxon>
    </lineage>
</organism>
<feature type="compositionally biased region" description="Low complexity" evidence="2">
    <location>
        <begin position="1309"/>
        <end position="1328"/>
    </location>
</feature>
<dbReference type="GO" id="GO:0034703">
    <property type="term" value="C:cation channel complex"/>
    <property type="evidence" value="ECO:0007669"/>
    <property type="project" value="TreeGrafter"/>
</dbReference>
<dbReference type="GO" id="GO:0055080">
    <property type="term" value="P:monoatomic cation homeostasis"/>
    <property type="evidence" value="ECO:0007669"/>
    <property type="project" value="TreeGrafter"/>
</dbReference>
<protein>
    <recommendedName>
        <fullName evidence="3">Protein UNC80 C-terminal domain-containing protein</fullName>
    </recommendedName>
</protein>
<dbReference type="PANTHER" id="PTHR31781">
    <property type="entry name" value="UNC80"/>
    <property type="match status" value="1"/>
</dbReference>
<evidence type="ECO:0000256" key="1">
    <source>
        <dbReference type="SAM" id="Coils"/>
    </source>
</evidence>
<feature type="compositionally biased region" description="Polar residues" evidence="2">
    <location>
        <begin position="131"/>
        <end position="154"/>
    </location>
</feature>
<keyword evidence="1" id="KW-0175">Coiled coil</keyword>
<feature type="domain" description="Protein UNC80 C-terminal" evidence="3">
    <location>
        <begin position="1674"/>
        <end position="1806"/>
    </location>
</feature>
<feature type="compositionally biased region" description="Low complexity" evidence="2">
    <location>
        <begin position="2415"/>
        <end position="2428"/>
    </location>
</feature>
<feature type="region of interest" description="Disordered" evidence="2">
    <location>
        <begin position="733"/>
        <end position="766"/>
    </location>
</feature>
<feature type="compositionally biased region" description="Low complexity" evidence="2">
    <location>
        <begin position="742"/>
        <end position="766"/>
    </location>
</feature>
<feature type="region of interest" description="Disordered" evidence="2">
    <location>
        <begin position="538"/>
        <end position="561"/>
    </location>
</feature>
<comment type="caution">
    <text evidence="4">The sequence shown here is derived from an EMBL/GenBank/DDBJ whole genome shotgun (WGS) entry which is preliminary data.</text>
</comment>
<feature type="region of interest" description="Disordered" evidence="2">
    <location>
        <begin position="1295"/>
        <end position="1355"/>
    </location>
</feature>
<gene>
    <name evidence="4" type="ORF">D9756_003121</name>
</gene>
<dbReference type="GO" id="GO:0005261">
    <property type="term" value="F:monoatomic cation channel activity"/>
    <property type="evidence" value="ECO:0007669"/>
    <property type="project" value="TreeGrafter"/>
</dbReference>
<accession>A0A8H5G753</accession>
<feature type="region of interest" description="Disordered" evidence="2">
    <location>
        <begin position="1"/>
        <end position="25"/>
    </location>
</feature>
<name>A0A8H5G753_9AGAR</name>
<dbReference type="EMBL" id="JAACJO010000004">
    <property type="protein sequence ID" value="KAF5359637.1"/>
    <property type="molecule type" value="Genomic_DNA"/>
</dbReference>
<dbReference type="Proteomes" id="UP000559027">
    <property type="component" value="Unassembled WGS sequence"/>
</dbReference>
<feature type="coiled-coil region" evidence="1">
    <location>
        <begin position="990"/>
        <end position="1017"/>
    </location>
</feature>
<feature type="compositionally biased region" description="Polar residues" evidence="2">
    <location>
        <begin position="2387"/>
        <end position="2404"/>
    </location>
</feature>
<feature type="region of interest" description="Disordered" evidence="2">
    <location>
        <begin position="2290"/>
        <end position="2309"/>
    </location>
</feature>
<feature type="region of interest" description="Disordered" evidence="2">
    <location>
        <begin position="855"/>
        <end position="875"/>
    </location>
</feature>
<dbReference type="InterPro" id="IPR046460">
    <property type="entry name" value="UNC80_C"/>
</dbReference>
<reference evidence="4 5" key="1">
    <citation type="journal article" date="2020" name="ISME J.">
        <title>Uncovering the hidden diversity of litter-decomposition mechanisms in mushroom-forming fungi.</title>
        <authorList>
            <person name="Floudas D."/>
            <person name="Bentzer J."/>
            <person name="Ahren D."/>
            <person name="Johansson T."/>
            <person name="Persson P."/>
            <person name="Tunlid A."/>
        </authorList>
    </citation>
    <scope>NUCLEOTIDE SEQUENCE [LARGE SCALE GENOMIC DNA]</scope>
    <source>
        <strain evidence="4 5">CBS 146.42</strain>
    </source>
</reference>
<proteinExistence type="predicted"/>
<feature type="compositionally biased region" description="Basic and acidic residues" evidence="2">
    <location>
        <begin position="1"/>
        <end position="12"/>
    </location>
</feature>
<evidence type="ECO:0000259" key="3">
    <source>
        <dbReference type="Pfam" id="PF20262"/>
    </source>
</evidence>
<dbReference type="InterPro" id="IPR016024">
    <property type="entry name" value="ARM-type_fold"/>
</dbReference>
<feature type="region of interest" description="Disordered" evidence="2">
    <location>
        <begin position="59"/>
        <end position="82"/>
    </location>
</feature>
<feature type="region of interest" description="Disordered" evidence="2">
    <location>
        <begin position="100"/>
        <end position="158"/>
    </location>
</feature>
<evidence type="ECO:0000313" key="4">
    <source>
        <dbReference type="EMBL" id="KAF5359637.1"/>
    </source>
</evidence>
<dbReference type="OrthoDB" id="5584001at2759"/>
<dbReference type="Pfam" id="PF20262">
    <property type="entry name" value="UNC80_C"/>
    <property type="match status" value="1"/>
</dbReference>
<sequence length="2636" mass="289793">MSSQHYDSELKKPTPRRFFSRTTTTDDTSWIDSREILTSSPVQNAPPTTHKDLRKVLPFASSSSSSFRSASPDSFSVADPNDRHARERWDSVRKHVLVAAGQTVSSPTGSRSGTPTPGPGPNTNSPYYHYQQPSSASSTTSFPQRPPSRSQTPKPGSRLAARLGFKHVVEHARETAVDENRRLADDIFRACWAMRGSGDSFNSGRTKHGDTLNTMFTGAQSPYGGGYNPSSTSTFNVSASLASASTSAYNLINSTSHIPLHTQHPTPSIKHLHQVLWQASGSTSSSLRSVYLPHETLVLSMLLTPFLSGSIGTNDPATAGRLEEERWLAIDAFEVMVKTWPPANEMASAERCLWCTKASTPLSASPLRTRILSSLWSLTNPNENTHVVLSPDTIHSIASGIFLLFPLLSPLPPQPQPHREETSSDVSILKEVLSHLSTGVLDEEACEDEYDSVKWNAKADDADVVRRTMLSEALARCLMVCSTEGRESARMVGWFIGQAFDDYWVKIGERPTPLQVVMSVRRVIGWCSGVTSFLSQQHQQYHSPPPPQDAEHNSTSSSSSTIAITQRIIRLLEDVIIPEIHTLSASSSLQSTEAKVKEARKNATRVVLEILCCTSSVSASLGAGSGIMPLASVDPVTWAVELIDRWYTNGNEAGWKGSFEDMFKYFVTTAEWKVVVDRLMSFFTRMNTSVTSAAGVGVRKMVVGVAFTCLTDRLIQDPPPAYLLTSSIASANTPGHEHTRTHSNQSSYSQYSPSHSRSSSYTLSPSSPPTASLTALLKLISETHPQTFFKPLFSLATSSPSSSSSTQNSSGGGTSVIMLASTLSVVHALSAIVRDWWVRDAEMVCVALMSDVGASSSAKGKGKARDTGPGMGTEGGTVRLGQMIALLEVVAKLRALRRLRDAKTGGGSVSEVITNALGSDAARVNLSKFVVGLELRLSILIEAKEKTHSLPPTQRLLFLLLFRELRLLTRSLKPTSWVSNIITRWFEEYLQDEDGQSEEIEERLKEMKEVYEFAKGVVGNTNKRRTVVMMPTTTSASNDKRSAEEESVNVTDTLNNSIKLLSSLARGGLIPRMVKLLVTVSAMLSASDWSRVAPLVWYRGLLFDPINDVDRSEVVLGEGKKQKALVPLVCFLIMQCAEKNSLDFRAMVEVDMRSSDDLTRLESVQKLSLLINWRFQLMSDSHNILVDRTHRPFKLARAPLPFVPTDIGSPNYVHDEDDTFFPHANMSYKGTSSTSNSTVKPQKGNMTKDIIPVELRRQLVEIGWADDEVQGDEKEMWTRTPVSLLPVNQVEKLDLQRSESQHPHHGSHSPTAPALSSPAASSGGQLAPLLTGPSVSGKVDGGEGELLRRNSSSGGPTYAKRRAVFVPPLSLVFRVLATMVFDTNFAVASAARDALLDLMRNDPGLLLRPILDLFCDEQQEDDTQKDIPEAVNILTALIHTRHMIPPPMAHALFNNLAGFLKYALRQADPAAAAKHGGGAGGPSAGETLTSFALTVPIMAKLAMYVGDLTIREIRRSKMEHFLIPYGTLWFDHVGVPSGPMFPRGLGLDVESEGLGREWRRGWNPFEPENTRQTGPKTVIVGLDSRLVNVMMIRIAQNMMFVHMLKKSAQDVVLVRKTMPKFVVPRLDGSEREEDGRTLELSDFVPFVSKSEGHSSSDGYAQKTLNVLSLALARSYVTLVAQVFRCMSRNSNDREEMAGFVTGLNRILLVHGDDVGIIGHVLIAFMVASARFRRLFTSGGGYALFMPALAKVYAEAHQRADIKLAIEYAVYRFYALHREAFLFQSLDAIAHIAALPETDAVQYAARVYDLFYSLRSGVAPTNLDPAGIHGMNQSQEKEALLFNAAEDKPQTFLAAIRRGEAQTNGQIFFEVPDAYESSRLRLEDFVKLFLTIIAHDPSILRAQHFMRMFRFLAPHLYNASSQARNVLQEGLVALSEILPKVLAKSKSAEAGNAVRVGETDTTLVGSIAGQEAPEKTKNMSNPNVMRMDFLLTLVAVGQAGCHIPPQMAKQAIETARLILKDNPPEMLQPLSTFFADLTKLILLRGDLSKPKYVIPFIQEISPFMRAYTTTFDFASILETVTQLCSIPPYTHDPVFAKLVGHEICVSGLEACELITPETEASKPRFRPALVSLLAEAVFLRGSDVVGELEKRKPTYHFLAKVILPLTLTLRTSNQLASERGKSESWHRPALTRSWVRLIFYAMTACQRSFRAAENLPLSRSKSREKRRGEEKQWQAHLPTFTTALQIIKVIVVRAEMEISSTLPDLWQRLAGFFRSALMDGNANFALHGSVSREASPMPSPSPSPRGSAQMDRTRHTSFFFDLPGQSTMDASSIPPSSPPRVIDYALWSILEFLCAYRSPLRLQLRLFMVEKIVALDQELKHRERRQSPFASPNSTPTSRRISTSVFAKPRRSGMFPSPDSSPRASRSPSMTNELSIPSINLGPGMNRATSLEIPTSNSGGELRIPGYQYISPTVSPSTPRRGSAAYLQVEAQGPRIIHLGPTSPSALIPPSPLSPSGGGSMGVSNIRLMGQSTKIKSSTLVKATYRRIRAVQTFMGYDALLPLPSGNVGLGISGLGMETDEVSFVTWTKRTALEAILNEMKQLEEEFEETINIESIEDDNLTERVSVSPTNHSQPAV</sequence>
<evidence type="ECO:0000313" key="5">
    <source>
        <dbReference type="Proteomes" id="UP000559027"/>
    </source>
</evidence>
<feature type="region of interest" description="Disordered" evidence="2">
    <location>
        <begin position="2380"/>
        <end position="2440"/>
    </location>
</feature>